<dbReference type="OrthoDB" id="2145765at2759"/>
<keyword evidence="1" id="KW-0175">Coiled coil</keyword>
<keyword evidence="4" id="KW-1185">Reference proteome</keyword>
<evidence type="ECO:0000313" key="2">
    <source>
        <dbReference type="EMBL" id="CAF1036149.1"/>
    </source>
</evidence>
<dbReference type="AlphaFoldDB" id="A0A815DA90"/>
<proteinExistence type="predicted"/>
<name>A0A815DA90_ADIRI</name>
<dbReference type="Pfam" id="PF14645">
    <property type="entry name" value="Chibby"/>
    <property type="match status" value="1"/>
</dbReference>
<comment type="caution">
    <text evidence="3">The sequence shown here is derived from an EMBL/GenBank/DDBJ whole genome shotgun (WGS) entry which is preliminary data.</text>
</comment>
<dbReference type="EMBL" id="CAJNOR010000917">
    <property type="protein sequence ID" value="CAF1036149.1"/>
    <property type="molecule type" value="Genomic_DNA"/>
</dbReference>
<protein>
    <submittedName>
        <fullName evidence="3">Uncharacterized protein</fullName>
    </submittedName>
</protein>
<dbReference type="Proteomes" id="UP000663852">
    <property type="component" value="Unassembled WGS sequence"/>
</dbReference>
<evidence type="ECO:0000313" key="5">
    <source>
        <dbReference type="Proteomes" id="UP000663852"/>
    </source>
</evidence>
<evidence type="ECO:0000313" key="4">
    <source>
        <dbReference type="Proteomes" id="UP000663828"/>
    </source>
</evidence>
<accession>A0A815DA90</accession>
<evidence type="ECO:0000256" key="1">
    <source>
        <dbReference type="SAM" id="Coils"/>
    </source>
</evidence>
<organism evidence="3 5">
    <name type="scientific">Adineta ricciae</name>
    <name type="common">Rotifer</name>
    <dbReference type="NCBI Taxonomy" id="249248"/>
    <lineage>
        <taxon>Eukaryota</taxon>
        <taxon>Metazoa</taxon>
        <taxon>Spiralia</taxon>
        <taxon>Gnathifera</taxon>
        <taxon>Rotifera</taxon>
        <taxon>Eurotatoria</taxon>
        <taxon>Bdelloidea</taxon>
        <taxon>Adinetida</taxon>
        <taxon>Adinetidae</taxon>
        <taxon>Adineta</taxon>
    </lineage>
</organism>
<dbReference type="Proteomes" id="UP000663828">
    <property type="component" value="Unassembled WGS sequence"/>
</dbReference>
<sequence>MSFLKSAFSFKRAKPRKDVSKNPLKFSAEESYCEFGPLSNLIDMRFVDQKFLFNTENGRWNTANTEILAQGISIDTADNIRKQIQMLQEENNLLQVKIQALFNLISESIVEWVSSHR</sequence>
<reference evidence="3" key="1">
    <citation type="submission" date="2021-02" db="EMBL/GenBank/DDBJ databases">
        <authorList>
            <person name="Nowell W R."/>
        </authorList>
    </citation>
    <scope>NUCLEOTIDE SEQUENCE</scope>
</reference>
<feature type="coiled-coil region" evidence="1">
    <location>
        <begin position="77"/>
        <end position="104"/>
    </location>
</feature>
<evidence type="ECO:0000313" key="3">
    <source>
        <dbReference type="EMBL" id="CAF1293641.1"/>
    </source>
</evidence>
<dbReference type="InterPro" id="IPR028118">
    <property type="entry name" value="Chibby_fam"/>
</dbReference>
<dbReference type="EMBL" id="CAJNOJ010000210">
    <property type="protein sequence ID" value="CAF1293641.1"/>
    <property type="molecule type" value="Genomic_DNA"/>
</dbReference>
<gene>
    <name evidence="3" type="ORF">EDS130_LOCUS30224</name>
    <name evidence="2" type="ORF">XAT740_LOCUS15013</name>
</gene>